<name>A0A2S6NIJ5_RHOGL</name>
<gene>
    <name evidence="3" type="ORF">CCS01_10865</name>
</gene>
<evidence type="ECO:0000256" key="1">
    <source>
        <dbReference type="SAM" id="MobiDB-lite"/>
    </source>
</evidence>
<keyword evidence="4" id="KW-1185">Reference proteome</keyword>
<proteinExistence type="predicted"/>
<accession>A0A2S6NIJ5</accession>
<feature type="region of interest" description="Disordered" evidence="1">
    <location>
        <begin position="189"/>
        <end position="220"/>
    </location>
</feature>
<dbReference type="OrthoDB" id="8419990at2"/>
<comment type="caution">
    <text evidence="3">The sequence shown here is derived from an EMBL/GenBank/DDBJ whole genome shotgun (WGS) entry which is preliminary data.</text>
</comment>
<keyword evidence="2" id="KW-1133">Transmembrane helix</keyword>
<evidence type="ECO:0000313" key="4">
    <source>
        <dbReference type="Proteomes" id="UP000239724"/>
    </source>
</evidence>
<dbReference type="Proteomes" id="UP000239724">
    <property type="component" value="Unassembled WGS sequence"/>
</dbReference>
<evidence type="ECO:0000313" key="3">
    <source>
        <dbReference type="EMBL" id="PPQ34434.1"/>
    </source>
</evidence>
<organism evidence="3 4">
    <name type="scientific">Rhodopila globiformis</name>
    <name type="common">Rhodopseudomonas globiformis</name>
    <dbReference type="NCBI Taxonomy" id="1071"/>
    <lineage>
        <taxon>Bacteria</taxon>
        <taxon>Pseudomonadati</taxon>
        <taxon>Pseudomonadota</taxon>
        <taxon>Alphaproteobacteria</taxon>
        <taxon>Acetobacterales</taxon>
        <taxon>Acetobacteraceae</taxon>
        <taxon>Rhodopila</taxon>
    </lineage>
</organism>
<dbReference type="EMBL" id="NHRY01000111">
    <property type="protein sequence ID" value="PPQ34434.1"/>
    <property type="molecule type" value="Genomic_DNA"/>
</dbReference>
<evidence type="ECO:0008006" key="5">
    <source>
        <dbReference type="Google" id="ProtNLM"/>
    </source>
</evidence>
<evidence type="ECO:0000256" key="2">
    <source>
        <dbReference type="SAM" id="Phobius"/>
    </source>
</evidence>
<reference evidence="3 4" key="1">
    <citation type="journal article" date="2018" name="Arch. Microbiol.">
        <title>New insights into the metabolic potential of the phototrophic purple bacterium Rhodopila globiformis DSM 161(T) from its draft genome sequence and evidence for a vanadium-dependent nitrogenase.</title>
        <authorList>
            <person name="Imhoff J.F."/>
            <person name="Rahn T."/>
            <person name="Kunzel S."/>
            <person name="Neulinger S.C."/>
        </authorList>
    </citation>
    <scope>NUCLEOTIDE SEQUENCE [LARGE SCALE GENOMIC DNA]</scope>
    <source>
        <strain evidence="3 4">DSM 161</strain>
    </source>
</reference>
<feature type="transmembrane region" description="Helical" evidence="2">
    <location>
        <begin position="21"/>
        <end position="44"/>
    </location>
</feature>
<dbReference type="AlphaFoldDB" id="A0A2S6NIJ5"/>
<keyword evidence="2" id="KW-0812">Transmembrane</keyword>
<keyword evidence="2" id="KW-0472">Membrane</keyword>
<protein>
    <recommendedName>
        <fullName evidence="5">DUF2135 domain-containing protein</fullName>
    </recommendedName>
</protein>
<sequence>MLDDDPLGNPDDGTFVPFTDMLFNVVIGLAFMVFIAFALINPVAKTGAIEMKAEFLITMNWPDNDLNDMDLYVEDPAGNIVWYHGREAGLMHLDHDDRGSGRERITVNGRTIQNPLNQEIVTIRGIVPGEYVVNAHEFVANSPNKIPVSIKVEKLNPTASVVYYGTHDFDHKGQEETFVRFTLDADGKVSDVETGPPVSLVKAVRRPASGNGPKQTDHPG</sequence>